<reference evidence="1" key="1">
    <citation type="submission" date="2020-07" db="EMBL/GenBank/DDBJ databases">
        <title>Draft Genome Sequence of a Deep-Sea Yeast, Naganishia (Cryptococcus) liquefaciens strain N6.</title>
        <authorList>
            <person name="Han Y.W."/>
            <person name="Kajitani R."/>
            <person name="Morimoto H."/>
            <person name="Parhat M."/>
            <person name="Tsubouchi H."/>
            <person name="Bakenova O."/>
            <person name="Ogata M."/>
            <person name="Argunhan B."/>
            <person name="Aoki R."/>
            <person name="Kajiwara S."/>
            <person name="Itoh T."/>
            <person name="Iwasaki H."/>
        </authorList>
    </citation>
    <scope>NUCLEOTIDE SEQUENCE</scope>
    <source>
        <strain evidence="1">N6</strain>
    </source>
</reference>
<dbReference type="EMBL" id="BLZA01000007">
    <property type="protein sequence ID" value="GHJ84491.1"/>
    <property type="molecule type" value="Genomic_DNA"/>
</dbReference>
<evidence type="ECO:0000313" key="2">
    <source>
        <dbReference type="Proteomes" id="UP000620104"/>
    </source>
</evidence>
<sequence length="85" mass="8946">MSCRLSTSKMSSAVRGALHQPVYRGSAALHQYNPHATAGRLRELVRLGLELSGYPSADSLLLTSAKLASKKAFLSSSPSAVTSSL</sequence>
<protein>
    <submittedName>
        <fullName evidence="1">Uncharacterized protein</fullName>
    </submittedName>
</protein>
<proteinExistence type="predicted"/>
<accession>A0A8H3YE77</accession>
<keyword evidence="2" id="KW-1185">Reference proteome</keyword>
<dbReference type="AlphaFoldDB" id="A0A8H3YE77"/>
<dbReference type="Proteomes" id="UP000620104">
    <property type="component" value="Unassembled WGS sequence"/>
</dbReference>
<gene>
    <name evidence="1" type="ORF">NliqN6_0893</name>
</gene>
<evidence type="ECO:0000313" key="1">
    <source>
        <dbReference type="EMBL" id="GHJ84491.1"/>
    </source>
</evidence>
<organism evidence="1 2">
    <name type="scientific">Naganishia liquefaciens</name>
    <dbReference type="NCBI Taxonomy" id="104408"/>
    <lineage>
        <taxon>Eukaryota</taxon>
        <taxon>Fungi</taxon>
        <taxon>Dikarya</taxon>
        <taxon>Basidiomycota</taxon>
        <taxon>Agaricomycotina</taxon>
        <taxon>Tremellomycetes</taxon>
        <taxon>Filobasidiales</taxon>
        <taxon>Filobasidiaceae</taxon>
        <taxon>Naganishia</taxon>
    </lineage>
</organism>
<comment type="caution">
    <text evidence="1">The sequence shown here is derived from an EMBL/GenBank/DDBJ whole genome shotgun (WGS) entry which is preliminary data.</text>
</comment>
<name>A0A8H3YE77_9TREE</name>